<proteinExistence type="predicted"/>
<name>A0A1W1ZDJ6_9SPHI</name>
<organism evidence="1 2">
    <name type="scientific">Pedobacter africanus</name>
    <dbReference type="NCBI Taxonomy" id="151894"/>
    <lineage>
        <taxon>Bacteria</taxon>
        <taxon>Pseudomonadati</taxon>
        <taxon>Bacteroidota</taxon>
        <taxon>Sphingobacteriia</taxon>
        <taxon>Sphingobacteriales</taxon>
        <taxon>Sphingobacteriaceae</taxon>
        <taxon>Pedobacter</taxon>
    </lineage>
</organism>
<dbReference type="AlphaFoldDB" id="A0A1W1ZDJ6"/>
<gene>
    <name evidence="1" type="ORF">SAMN04488524_0597</name>
</gene>
<protein>
    <submittedName>
        <fullName evidence="1">Uncharacterized protein</fullName>
    </submittedName>
</protein>
<sequence length="77" mass="8759">MNTQYFLTEAENARIEYVIALDSAKLYAGSKSLKSLKKDAEFIRLTNKVASAKKLWYDFNTAALIQAKQEQIQSILN</sequence>
<accession>A0A1W1ZDJ6</accession>
<keyword evidence="2" id="KW-1185">Reference proteome</keyword>
<dbReference type="STRING" id="151894.SAMN04488524_0597"/>
<evidence type="ECO:0000313" key="2">
    <source>
        <dbReference type="Proteomes" id="UP000192756"/>
    </source>
</evidence>
<dbReference type="RefSeq" id="WP_084236924.1">
    <property type="nucleotide sequence ID" value="NZ_FWXT01000001.1"/>
</dbReference>
<dbReference type="Proteomes" id="UP000192756">
    <property type="component" value="Unassembled WGS sequence"/>
</dbReference>
<dbReference type="EMBL" id="FWXT01000001">
    <property type="protein sequence ID" value="SMC46108.1"/>
    <property type="molecule type" value="Genomic_DNA"/>
</dbReference>
<evidence type="ECO:0000313" key="1">
    <source>
        <dbReference type="EMBL" id="SMC46108.1"/>
    </source>
</evidence>
<reference evidence="2" key="1">
    <citation type="submission" date="2017-04" db="EMBL/GenBank/DDBJ databases">
        <authorList>
            <person name="Varghese N."/>
            <person name="Submissions S."/>
        </authorList>
    </citation>
    <scope>NUCLEOTIDE SEQUENCE [LARGE SCALE GENOMIC DNA]</scope>
    <source>
        <strain evidence="2">DSM 12126</strain>
    </source>
</reference>